<reference evidence="3" key="1">
    <citation type="submission" date="2023-07" db="EMBL/GenBank/DDBJ databases">
        <title>Sorghum-associated microbial communities from plants grown in Nebraska, USA.</title>
        <authorList>
            <person name="Schachtman D."/>
        </authorList>
    </citation>
    <scope>NUCLEOTIDE SEQUENCE</scope>
    <source>
        <strain evidence="3">DS3315</strain>
    </source>
</reference>
<sequence>MNEVYAGSNKLLIFSDPYPQIVGGWWACRWKQKQASDGAAVADYPGAIYQVRTQQNCPVGWYVTPAGCTQNKPIVTVTPEQIEEEMAPKPLPQQLPPGFPYPLDPLAPFIFEPDTANPPNAQPVRIPQGNPVPIPNTNPQQYRQPVTRFTSSPTAEDPFRLDARPEDLIGESPTGITGPQPVTSSTPAGEKPEQFDLCKEHPDIIACQVFKPDELEAKPVPNENKPLAITPDGGWGASSASCPADKTASLSFGPIAFSYEPLCLFASGIRPMVIALAWFSAALTFFGFARKDT</sequence>
<dbReference type="InterPro" id="IPR008708">
    <property type="entry name" value="Neisseria_TspB"/>
</dbReference>
<keyword evidence="2" id="KW-0812">Transmembrane</keyword>
<feature type="compositionally biased region" description="Polar residues" evidence="1">
    <location>
        <begin position="174"/>
        <end position="187"/>
    </location>
</feature>
<keyword evidence="2" id="KW-0472">Membrane</keyword>
<name>A0AAW8EAX5_VARPD</name>
<proteinExistence type="predicted"/>
<gene>
    <name evidence="3" type="ORF">J2W39_000882</name>
</gene>
<dbReference type="Proteomes" id="UP001224845">
    <property type="component" value="Unassembled WGS sequence"/>
</dbReference>
<evidence type="ECO:0000313" key="3">
    <source>
        <dbReference type="EMBL" id="MDP9969654.1"/>
    </source>
</evidence>
<keyword evidence="2" id="KW-1133">Transmembrane helix</keyword>
<dbReference type="Pfam" id="PF05616">
    <property type="entry name" value="Neisseria_TspB"/>
    <property type="match status" value="1"/>
</dbReference>
<evidence type="ECO:0008006" key="5">
    <source>
        <dbReference type="Google" id="ProtNLM"/>
    </source>
</evidence>
<evidence type="ECO:0000313" key="4">
    <source>
        <dbReference type="Proteomes" id="UP001224845"/>
    </source>
</evidence>
<feature type="region of interest" description="Disordered" evidence="1">
    <location>
        <begin position="170"/>
        <end position="192"/>
    </location>
</feature>
<accession>A0AAW8EAX5</accession>
<comment type="caution">
    <text evidence="3">The sequence shown here is derived from an EMBL/GenBank/DDBJ whole genome shotgun (WGS) entry which is preliminary data.</text>
</comment>
<organism evidence="3 4">
    <name type="scientific">Variovorax paradoxus</name>
    <dbReference type="NCBI Taxonomy" id="34073"/>
    <lineage>
        <taxon>Bacteria</taxon>
        <taxon>Pseudomonadati</taxon>
        <taxon>Pseudomonadota</taxon>
        <taxon>Betaproteobacteria</taxon>
        <taxon>Burkholderiales</taxon>
        <taxon>Comamonadaceae</taxon>
        <taxon>Variovorax</taxon>
    </lineage>
</organism>
<dbReference type="RefSeq" id="WP_307592523.1">
    <property type="nucleotide sequence ID" value="NZ_JAUSRV010000002.1"/>
</dbReference>
<evidence type="ECO:0000256" key="1">
    <source>
        <dbReference type="SAM" id="MobiDB-lite"/>
    </source>
</evidence>
<evidence type="ECO:0000256" key="2">
    <source>
        <dbReference type="SAM" id="Phobius"/>
    </source>
</evidence>
<feature type="transmembrane region" description="Helical" evidence="2">
    <location>
        <begin position="268"/>
        <end position="289"/>
    </location>
</feature>
<dbReference type="NCBIfam" id="NF041109">
    <property type="entry name" value="VF_TspB_C_term"/>
    <property type="match status" value="1"/>
</dbReference>
<protein>
    <recommendedName>
        <fullName evidence="5">TspB protein</fullName>
    </recommendedName>
</protein>
<dbReference type="EMBL" id="JAUSRV010000002">
    <property type="protein sequence ID" value="MDP9969654.1"/>
    <property type="molecule type" value="Genomic_DNA"/>
</dbReference>
<dbReference type="AlphaFoldDB" id="A0AAW8EAX5"/>